<dbReference type="Proteomes" id="UP000828251">
    <property type="component" value="Unassembled WGS sequence"/>
</dbReference>
<dbReference type="SUPFAM" id="SSF52540">
    <property type="entry name" value="P-loop containing nucleoside triphosphate hydrolases"/>
    <property type="match status" value="1"/>
</dbReference>
<sequence length="627" mass="72038">MDAQKCFAIGSLNELEAWDLFKKKAGDGVEDLDLEPTARDVAKKCAGLPIAIATVAGALRNKEFFEWKDALRELERPSSSNFRGINAAAYSAIELSFNFLESKEVKPTFLLCCVMGHNGLVEDLVKYTVGLGLFDGVNTMEEARNKVLTVLARLKASSLLLDSYNDERFDIHDVVWDTAVAIASRDKHMLVLRDHVPMEWSDKEKMNSWSWISLTCPQIIAELPKELECSGLSFFRMTHNGSLEIPIHFFRRTESLKVLDFFFRGTGILKVLDLSHRLFRFGPLLRESIIDLPESINYLINLRMLRLRGCPVEDITIIGELKNLEILDLAFSRIKNLPKGMAQLARLKFLDLSWCRDLEIIRPNVLSKLSKLEELYMERSFAEWKNGGVVGNERTNAGLDELNNLPRLTTLHVTIPDVQMILKHRFVETLNRYRIFVGDEFEWCSKYEYSRTLKLKIYRNISSNNELKMLLKKTEDLYLDLNGLEGIKSGLAELNSGEEFSNLERVVVSITIKESEPVSLFNKQTSLWISNLTRLIINGCGNLEHLLSLSVARRLEQLQCFEIADCMCLKNIIFTEEIEEEEEEEEEEERKDLICFPRLNSLHIKRIPDLIFFCSGNFNIEFPLLKE</sequence>
<keyword evidence="3" id="KW-0611">Plant defense</keyword>
<dbReference type="InterPro" id="IPR027417">
    <property type="entry name" value="P-loop_NTPase"/>
</dbReference>
<dbReference type="SUPFAM" id="SSF52058">
    <property type="entry name" value="L domain-like"/>
    <property type="match status" value="1"/>
</dbReference>
<evidence type="ECO:0000256" key="2">
    <source>
        <dbReference type="ARBA" id="ARBA00022741"/>
    </source>
</evidence>
<keyword evidence="7" id="KW-1185">Reference proteome</keyword>
<organism evidence="6 7">
    <name type="scientific">Gossypium stocksii</name>
    <dbReference type="NCBI Taxonomy" id="47602"/>
    <lineage>
        <taxon>Eukaryota</taxon>
        <taxon>Viridiplantae</taxon>
        <taxon>Streptophyta</taxon>
        <taxon>Embryophyta</taxon>
        <taxon>Tracheophyta</taxon>
        <taxon>Spermatophyta</taxon>
        <taxon>Magnoliopsida</taxon>
        <taxon>eudicotyledons</taxon>
        <taxon>Gunneridae</taxon>
        <taxon>Pentapetalae</taxon>
        <taxon>rosids</taxon>
        <taxon>malvids</taxon>
        <taxon>Malvales</taxon>
        <taxon>Malvaceae</taxon>
        <taxon>Malvoideae</taxon>
        <taxon>Gossypium</taxon>
    </lineage>
</organism>
<dbReference type="InterPro" id="IPR055414">
    <property type="entry name" value="LRR_R13L4/SHOC2-like"/>
</dbReference>
<dbReference type="PANTHER" id="PTHR33463">
    <property type="entry name" value="NB-ARC DOMAIN-CONTAINING PROTEIN-RELATED"/>
    <property type="match status" value="1"/>
</dbReference>
<feature type="domain" description="Disease resistance R13L4/SHOC-2-like LRR" evidence="5">
    <location>
        <begin position="269"/>
        <end position="431"/>
    </location>
</feature>
<dbReference type="AlphaFoldDB" id="A0A9D3ZKP3"/>
<evidence type="ECO:0000256" key="1">
    <source>
        <dbReference type="ARBA" id="ARBA00022737"/>
    </source>
</evidence>
<dbReference type="PRINTS" id="PR00364">
    <property type="entry name" value="DISEASERSIST"/>
</dbReference>
<dbReference type="Gene3D" id="1.10.8.430">
    <property type="entry name" value="Helical domain of apoptotic protease-activating factors"/>
    <property type="match status" value="1"/>
</dbReference>
<dbReference type="Pfam" id="PF23247">
    <property type="entry name" value="LRR_RPS2"/>
    <property type="match status" value="1"/>
</dbReference>
<protein>
    <recommendedName>
        <fullName evidence="8">NB-ARC domain-containing protein</fullName>
    </recommendedName>
</protein>
<dbReference type="PANTHER" id="PTHR33463:SF197">
    <property type="entry name" value="DOMAIN-CONTAINING DISEASE RESISTANCE PROTEIN, PUTATIVE-RELATED"/>
    <property type="match status" value="1"/>
</dbReference>
<dbReference type="InterPro" id="IPR057135">
    <property type="entry name" value="At4g27190-like_LRR"/>
</dbReference>
<evidence type="ECO:0000256" key="3">
    <source>
        <dbReference type="ARBA" id="ARBA00022821"/>
    </source>
</evidence>
<dbReference type="GO" id="GO:0043531">
    <property type="term" value="F:ADP binding"/>
    <property type="evidence" value="ECO:0007669"/>
    <property type="project" value="InterPro"/>
</dbReference>
<accession>A0A9D3ZKP3</accession>
<dbReference type="InterPro" id="IPR032675">
    <property type="entry name" value="LRR_dom_sf"/>
</dbReference>
<dbReference type="EMBL" id="JAIQCV010000011">
    <property type="protein sequence ID" value="KAH1045335.1"/>
    <property type="molecule type" value="Genomic_DNA"/>
</dbReference>
<evidence type="ECO:0000313" key="7">
    <source>
        <dbReference type="Proteomes" id="UP000828251"/>
    </source>
</evidence>
<gene>
    <name evidence="6" type="ORF">J1N35_036119</name>
</gene>
<dbReference type="GO" id="GO:0005524">
    <property type="term" value="F:ATP binding"/>
    <property type="evidence" value="ECO:0007669"/>
    <property type="project" value="UniProtKB-KW"/>
</dbReference>
<dbReference type="Pfam" id="PF23598">
    <property type="entry name" value="LRR_14"/>
    <property type="match status" value="1"/>
</dbReference>
<name>A0A9D3ZKP3_9ROSI</name>
<evidence type="ECO:0000259" key="4">
    <source>
        <dbReference type="Pfam" id="PF23247"/>
    </source>
</evidence>
<keyword evidence="1" id="KW-0677">Repeat</keyword>
<feature type="domain" description="Disease resistance protein At4g27190-like leucine-rich repeats" evidence="4">
    <location>
        <begin position="526"/>
        <end position="610"/>
    </location>
</feature>
<dbReference type="GO" id="GO:0006952">
    <property type="term" value="P:defense response"/>
    <property type="evidence" value="ECO:0007669"/>
    <property type="project" value="UniProtKB-KW"/>
</dbReference>
<proteinExistence type="predicted"/>
<dbReference type="Gene3D" id="3.80.10.10">
    <property type="entry name" value="Ribonuclease Inhibitor"/>
    <property type="match status" value="1"/>
</dbReference>
<comment type="caution">
    <text evidence="6">The sequence shown here is derived from an EMBL/GenBank/DDBJ whole genome shotgun (WGS) entry which is preliminary data.</text>
</comment>
<dbReference type="InterPro" id="IPR050905">
    <property type="entry name" value="Plant_NBS-LRR"/>
</dbReference>
<reference evidence="6 7" key="1">
    <citation type="journal article" date="2021" name="Plant Biotechnol. J.">
        <title>Multi-omics assisted identification of the key and species-specific regulatory components of drought-tolerant mechanisms in Gossypium stocksii.</title>
        <authorList>
            <person name="Yu D."/>
            <person name="Ke L."/>
            <person name="Zhang D."/>
            <person name="Wu Y."/>
            <person name="Sun Y."/>
            <person name="Mei J."/>
            <person name="Sun J."/>
            <person name="Sun Y."/>
        </authorList>
    </citation>
    <scope>NUCLEOTIDE SEQUENCE [LARGE SCALE GENOMIC DNA]</scope>
    <source>
        <strain evidence="7">cv. E1</strain>
        <tissue evidence="6">Leaf</tissue>
    </source>
</reference>
<dbReference type="OrthoDB" id="1747797at2759"/>
<evidence type="ECO:0000313" key="6">
    <source>
        <dbReference type="EMBL" id="KAH1045335.1"/>
    </source>
</evidence>
<keyword evidence="2" id="KW-0547">Nucleotide-binding</keyword>
<evidence type="ECO:0000259" key="5">
    <source>
        <dbReference type="Pfam" id="PF23598"/>
    </source>
</evidence>
<evidence type="ECO:0008006" key="8">
    <source>
        <dbReference type="Google" id="ProtNLM"/>
    </source>
</evidence>
<dbReference type="InterPro" id="IPR042197">
    <property type="entry name" value="Apaf_helical"/>
</dbReference>